<keyword evidence="2" id="KW-1185">Reference proteome</keyword>
<gene>
    <name evidence="1" type="ORF">Dace_0200</name>
</gene>
<comment type="caution">
    <text evidence="1">The sequence shown here is derived from an EMBL/GenBank/DDBJ whole genome shotgun (WGS) entry which is preliminary data.</text>
</comment>
<organism evidence="1 2">
    <name type="scientific">Desulfuromonas acetoxidans (strain DSM 684 / 11070)</name>
    <dbReference type="NCBI Taxonomy" id="281689"/>
    <lineage>
        <taxon>Bacteria</taxon>
        <taxon>Pseudomonadati</taxon>
        <taxon>Thermodesulfobacteriota</taxon>
        <taxon>Desulfuromonadia</taxon>
        <taxon>Desulfuromonadales</taxon>
        <taxon>Desulfuromonadaceae</taxon>
        <taxon>Desulfuromonas</taxon>
    </lineage>
</organism>
<dbReference type="AlphaFoldDB" id="Q1JVS6"/>
<reference evidence="1" key="2">
    <citation type="submission" date="2006-05" db="EMBL/GenBank/DDBJ databases">
        <title>Sequencing of the draft genome and assembly of Desulfuromonas acetoxidans DSM 684.</title>
        <authorList>
            <consortium name="US DOE Joint Genome Institute (JGI-PGF)"/>
            <person name="Copeland A."/>
            <person name="Lucas S."/>
            <person name="Lapidus A."/>
            <person name="Barry K."/>
            <person name="Detter J.C."/>
            <person name="Glavina del Rio T."/>
            <person name="Hammon N."/>
            <person name="Israni S."/>
            <person name="Dalin E."/>
            <person name="Tice H."/>
            <person name="Bruce D."/>
            <person name="Pitluck S."/>
            <person name="Richardson P."/>
        </authorList>
    </citation>
    <scope>NUCLEOTIDE SEQUENCE [LARGE SCALE GENOMIC DNA]</scope>
    <source>
        <strain evidence="1">DSM 684</strain>
    </source>
</reference>
<name>Q1JVS6_DESA6</name>
<accession>Q1JVS6</accession>
<reference evidence="1" key="1">
    <citation type="submission" date="2006-05" db="EMBL/GenBank/DDBJ databases">
        <title>Annotation of the draft genome assembly of Desulfuromonas acetoxidans DSM 684.</title>
        <authorList>
            <consortium name="US DOE Joint Genome Institute (JGI-ORNL)"/>
            <person name="Larimer F."/>
            <person name="Land M."/>
            <person name="Hauser L."/>
        </authorList>
    </citation>
    <scope>NUCLEOTIDE SEQUENCE [LARGE SCALE GENOMIC DNA]</scope>
    <source>
        <strain evidence="1">DSM 684</strain>
    </source>
</reference>
<sequence>SFAVMPFLTAGTSARQSKELTQTLDCELSGLCTLPGSTLTHAEETLTRQMHEALTERLANELLPQQEVTNRFLGMIKQADETPRNLAQRFGQQIKAHYVLVGIIWRFEQRVGESLSAERPASVAFNSYLVRVEDKQLMWQDRFDKTQSALSDNLFNASLFFKSGVKWLSAEELAEYGIEQVVEDFPVPLLDN</sequence>
<dbReference type="Gene3D" id="3.40.50.10610">
    <property type="entry name" value="ABC-type transport auxiliary lipoprotein component"/>
    <property type="match status" value="1"/>
</dbReference>
<dbReference type="EMBL" id="AAEW02000031">
    <property type="protein sequence ID" value="EAT14360.1"/>
    <property type="molecule type" value="Genomic_DNA"/>
</dbReference>
<feature type="non-terminal residue" evidence="1">
    <location>
        <position position="1"/>
    </location>
</feature>
<proteinExistence type="predicted"/>
<evidence type="ECO:0000313" key="1">
    <source>
        <dbReference type="EMBL" id="EAT14360.1"/>
    </source>
</evidence>
<evidence type="ECO:0000313" key="2">
    <source>
        <dbReference type="Proteomes" id="UP000005695"/>
    </source>
</evidence>
<dbReference type="Proteomes" id="UP000005695">
    <property type="component" value="Unassembled WGS sequence"/>
</dbReference>
<protein>
    <submittedName>
        <fullName evidence="1">Uncharacterized protein</fullName>
    </submittedName>
</protein>